<dbReference type="RefSeq" id="WP_027945184.1">
    <property type="nucleotide sequence ID" value="NZ_BSTI01000005.1"/>
</dbReference>
<evidence type="ECO:0000313" key="2">
    <source>
        <dbReference type="Proteomes" id="UP001165136"/>
    </source>
</evidence>
<gene>
    <name evidence="1" type="ORF">Atai01_27300</name>
</gene>
<reference evidence="1" key="1">
    <citation type="submission" date="2023-03" db="EMBL/GenBank/DDBJ databases">
        <title>Amycolatopsis taiwanensis NBRC 103393.</title>
        <authorList>
            <person name="Ichikawa N."/>
            <person name="Sato H."/>
            <person name="Tonouchi N."/>
        </authorList>
    </citation>
    <scope>NUCLEOTIDE SEQUENCE</scope>
    <source>
        <strain evidence="1">NBRC 103393</strain>
    </source>
</reference>
<dbReference type="Proteomes" id="UP001165136">
    <property type="component" value="Unassembled WGS sequence"/>
</dbReference>
<evidence type="ECO:0000313" key="1">
    <source>
        <dbReference type="EMBL" id="GLY66111.1"/>
    </source>
</evidence>
<dbReference type="EMBL" id="BSTI01000005">
    <property type="protein sequence ID" value="GLY66111.1"/>
    <property type="molecule type" value="Genomic_DNA"/>
</dbReference>
<evidence type="ECO:0008006" key="3">
    <source>
        <dbReference type="Google" id="ProtNLM"/>
    </source>
</evidence>
<organism evidence="1 2">
    <name type="scientific">Amycolatopsis taiwanensis</name>
    <dbReference type="NCBI Taxonomy" id="342230"/>
    <lineage>
        <taxon>Bacteria</taxon>
        <taxon>Bacillati</taxon>
        <taxon>Actinomycetota</taxon>
        <taxon>Actinomycetes</taxon>
        <taxon>Pseudonocardiales</taxon>
        <taxon>Pseudonocardiaceae</taxon>
        <taxon>Amycolatopsis</taxon>
    </lineage>
</organism>
<comment type="caution">
    <text evidence="1">The sequence shown here is derived from an EMBL/GenBank/DDBJ whole genome shotgun (WGS) entry which is preliminary data.</text>
</comment>
<proteinExistence type="predicted"/>
<protein>
    <recommendedName>
        <fullName evidence="3">PRD domain-containing protein</fullName>
    </recommendedName>
</protein>
<dbReference type="Gene3D" id="1.10.1790.10">
    <property type="entry name" value="PRD domain"/>
    <property type="match status" value="1"/>
</dbReference>
<dbReference type="AlphaFoldDB" id="A0A9W6VH31"/>
<keyword evidence="2" id="KW-1185">Reference proteome</keyword>
<sequence>MRAVTDILDELARATAVSDEERAELDKLMNSVLRRWPAQVPPERELAVAAHCLTVVRRVRSGERLAALDPSVTNQLDADSLARARATLREYAGEDAAADEPEAVLLALHYALARSP</sequence>
<accession>A0A9W6VH31</accession>
<name>A0A9W6VH31_9PSEU</name>